<dbReference type="RefSeq" id="WP_147260142.1">
    <property type="nucleotide sequence ID" value="NZ_VIWU01000001.1"/>
</dbReference>
<protein>
    <submittedName>
        <fullName evidence="6">DNA-binding FadR family transcriptional regulator</fullName>
    </submittedName>
</protein>
<dbReference type="SUPFAM" id="SSF46785">
    <property type="entry name" value="Winged helix' DNA-binding domain"/>
    <property type="match status" value="1"/>
</dbReference>
<dbReference type="InterPro" id="IPR000524">
    <property type="entry name" value="Tscrpt_reg_HTH_GntR"/>
</dbReference>
<dbReference type="InterPro" id="IPR008920">
    <property type="entry name" value="TF_FadR/GntR_C"/>
</dbReference>
<evidence type="ECO:0000259" key="5">
    <source>
        <dbReference type="PROSITE" id="PS50949"/>
    </source>
</evidence>
<sequence>MAEKRVKNPIYLEAQARLRDFITEAGLGPGDRLPPESALAERLGVSRLSLREATRSLQTLGVIEARHGNGLFVSAFSFRPLIEQLPYGLAVAGTGLEEILTAREAMEVGLMPAVARLNPQVELAECARLADEMAALEGRGEPITEVDKRFHLLLYRALGNPLVDNLIEVFWELFTRLGDSIPVPPEGGRGAVHLQIIRALQSGDAGESIAAMQQHFDDIRVRAALISTHSAGAASVPGCHPPVRAPAEDAG</sequence>
<dbReference type="Gene3D" id="1.10.10.10">
    <property type="entry name" value="Winged helix-like DNA-binding domain superfamily/Winged helix DNA-binding domain"/>
    <property type="match status" value="1"/>
</dbReference>
<dbReference type="Gene3D" id="1.20.120.530">
    <property type="entry name" value="GntR ligand-binding domain-like"/>
    <property type="match status" value="1"/>
</dbReference>
<organism evidence="6 7">
    <name type="scientific">Pseudonocardia hierapolitana</name>
    <dbReference type="NCBI Taxonomy" id="1128676"/>
    <lineage>
        <taxon>Bacteria</taxon>
        <taxon>Bacillati</taxon>
        <taxon>Actinomycetota</taxon>
        <taxon>Actinomycetes</taxon>
        <taxon>Pseudonocardiales</taxon>
        <taxon>Pseudonocardiaceae</taxon>
        <taxon>Pseudonocardia</taxon>
    </lineage>
</organism>
<dbReference type="InterPro" id="IPR036390">
    <property type="entry name" value="WH_DNA-bd_sf"/>
</dbReference>
<dbReference type="Pfam" id="PF00392">
    <property type="entry name" value="GntR"/>
    <property type="match status" value="1"/>
</dbReference>
<evidence type="ECO:0000256" key="3">
    <source>
        <dbReference type="ARBA" id="ARBA00023163"/>
    </source>
</evidence>
<dbReference type="PANTHER" id="PTHR43537:SF5">
    <property type="entry name" value="UXU OPERON TRANSCRIPTIONAL REGULATOR"/>
    <property type="match status" value="1"/>
</dbReference>
<accession>A0A561T3K7</accession>
<dbReference type="SUPFAM" id="SSF48008">
    <property type="entry name" value="GntR ligand-binding domain-like"/>
    <property type="match status" value="1"/>
</dbReference>
<evidence type="ECO:0000256" key="1">
    <source>
        <dbReference type="ARBA" id="ARBA00023015"/>
    </source>
</evidence>
<dbReference type="AlphaFoldDB" id="A0A561T3K7"/>
<dbReference type="InterPro" id="IPR011711">
    <property type="entry name" value="GntR_C"/>
</dbReference>
<dbReference type="PROSITE" id="PS50949">
    <property type="entry name" value="HTH_GNTR"/>
    <property type="match status" value="1"/>
</dbReference>
<keyword evidence="7" id="KW-1185">Reference proteome</keyword>
<dbReference type="PRINTS" id="PR00035">
    <property type="entry name" value="HTHGNTR"/>
</dbReference>
<keyword evidence="1" id="KW-0805">Transcription regulation</keyword>
<reference evidence="6 7" key="1">
    <citation type="submission" date="2019-06" db="EMBL/GenBank/DDBJ databases">
        <title>Sequencing the genomes of 1000 actinobacteria strains.</title>
        <authorList>
            <person name="Klenk H.-P."/>
        </authorList>
    </citation>
    <scope>NUCLEOTIDE SEQUENCE [LARGE SCALE GENOMIC DNA]</scope>
    <source>
        <strain evidence="6 7">DSM 45671</strain>
    </source>
</reference>
<feature type="domain" description="HTH gntR-type" evidence="5">
    <location>
        <begin position="8"/>
        <end position="76"/>
    </location>
</feature>
<dbReference type="PANTHER" id="PTHR43537">
    <property type="entry name" value="TRANSCRIPTIONAL REGULATOR, GNTR FAMILY"/>
    <property type="match status" value="1"/>
</dbReference>
<keyword evidence="3" id="KW-0804">Transcription</keyword>
<dbReference type="CDD" id="cd07377">
    <property type="entry name" value="WHTH_GntR"/>
    <property type="match status" value="1"/>
</dbReference>
<dbReference type="Pfam" id="PF07729">
    <property type="entry name" value="FCD"/>
    <property type="match status" value="1"/>
</dbReference>
<proteinExistence type="predicted"/>
<dbReference type="OrthoDB" id="4164516at2"/>
<dbReference type="Proteomes" id="UP000321261">
    <property type="component" value="Unassembled WGS sequence"/>
</dbReference>
<dbReference type="SMART" id="SM00345">
    <property type="entry name" value="HTH_GNTR"/>
    <property type="match status" value="1"/>
</dbReference>
<dbReference type="GO" id="GO:0003700">
    <property type="term" value="F:DNA-binding transcription factor activity"/>
    <property type="evidence" value="ECO:0007669"/>
    <property type="project" value="InterPro"/>
</dbReference>
<dbReference type="EMBL" id="VIWU01000001">
    <property type="protein sequence ID" value="TWF81694.1"/>
    <property type="molecule type" value="Genomic_DNA"/>
</dbReference>
<evidence type="ECO:0000313" key="6">
    <source>
        <dbReference type="EMBL" id="TWF81694.1"/>
    </source>
</evidence>
<dbReference type="InterPro" id="IPR036388">
    <property type="entry name" value="WH-like_DNA-bd_sf"/>
</dbReference>
<dbReference type="GO" id="GO:0003677">
    <property type="term" value="F:DNA binding"/>
    <property type="evidence" value="ECO:0007669"/>
    <property type="project" value="UniProtKB-KW"/>
</dbReference>
<evidence type="ECO:0000256" key="2">
    <source>
        <dbReference type="ARBA" id="ARBA00023125"/>
    </source>
</evidence>
<keyword evidence="2 6" id="KW-0238">DNA-binding</keyword>
<gene>
    <name evidence="6" type="ORF">FHX44_117639</name>
</gene>
<name>A0A561T3K7_9PSEU</name>
<comment type="caution">
    <text evidence="6">The sequence shown here is derived from an EMBL/GenBank/DDBJ whole genome shotgun (WGS) entry which is preliminary data.</text>
</comment>
<feature type="region of interest" description="Disordered" evidence="4">
    <location>
        <begin position="232"/>
        <end position="251"/>
    </location>
</feature>
<dbReference type="SMART" id="SM00895">
    <property type="entry name" value="FCD"/>
    <property type="match status" value="1"/>
</dbReference>
<evidence type="ECO:0000313" key="7">
    <source>
        <dbReference type="Proteomes" id="UP000321261"/>
    </source>
</evidence>
<evidence type="ECO:0000256" key="4">
    <source>
        <dbReference type="SAM" id="MobiDB-lite"/>
    </source>
</evidence>